<dbReference type="AlphaFoldDB" id="A0A372NMW8"/>
<dbReference type="Pfam" id="PF14253">
    <property type="entry name" value="AbiH"/>
    <property type="match status" value="1"/>
</dbReference>
<organism evidence="1 2">
    <name type="scientific">Mucilaginibacter conchicola</name>
    <dbReference type="NCBI Taxonomy" id="2303333"/>
    <lineage>
        <taxon>Bacteria</taxon>
        <taxon>Pseudomonadati</taxon>
        <taxon>Bacteroidota</taxon>
        <taxon>Sphingobacteriia</taxon>
        <taxon>Sphingobacteriales</taxon>
        <taxon>Sphingobacteriaceae</taxon>
        <taxon>Mucilaginibacter</taxon>
    </lineage>
</organism>
<evidence type="ECO:0000313" key="1">
    <source>
        <dbReference type="EMBL" id="RFZ90286.1"/>
    </source>
</evidence>
<evidence type="ECO:0000313" key="2">
    <source>
        <dbReference type="Proteomes" id="UP000264217"/>
    </source>
</evidence>
<proteinExistence type="predicted"/>
<protein>
    <recommendedName>
        <fullName evidence="3">Bacteriophage abortive infection AbiH</fullName>
    </recommendedName>
</protein>
<gene>
    <name evidence="1" type="ORF">D0C36_21040</name>
</gene>
<sequence length="298" mass="35495">MKKLYIIGNGFDLYHSLPSRYADFHQHIAVHEPDLLQELDSYFNFRVDKNYLWSNFEQDLCHFNHKRFMAAYNHIDIMSDSFKPSEFYSLFDEVTAESERLAEQIRGAFREWVEAFELDEIDHTRYTPLLLDQDAAYINFNYTDTLEEIYQIPKNRILYIHHNANAYDGELIFGHGKKRDQKEIPTIDEGGEPTRTPYTDSENTSRSLFYVFQKNTKEVLKEHRKWFGTLKKVEEVIILGHSIGRVDWPYFKEISKQAPLAEWIVSYYGEKELAKLKKYAARFCRHQNIQMITFNDII</sequence>
<dbReference type="InterPro" id="IPR025935">
    <property type="entry name" value="AbiH"/>
</dbReference>
<comment type="caution">
    <text evidence="1">The sequence shown here is derived from an EMBL/GenBank/DDBJ whole genome shotgun (WGS) entry which is preliminary data.</text>
</comment>
<dbReference type="Proteomes" id="UP000264217">
    <property type="component" value="Unassembled WGS sequence"/>
</dbReference>
<keyword evidence="2" id="KW-1185">Reference proteome</keyword>
<evidence type="ECO:0008006" key="3">
    <source>
        <dbReference type="Google" id="ProtNLM"/>
    </source>
</evidence>
<name>A0A372NMW8_9SPHI</name>
<dbReference type="OrthoDB" id="5903604at2"/>
<accession>A0A372NMW8</accession>
<dbReference type="RefSeq" id="WP_117393700.1">
    <property type="nucleotide sequence ID" value="NZ_QWDC01000004.1"/>
</dbReference>
<dbReference type="EMBL" id="QWDC01000004">
    <property type="protein sequence ID" value="RFZ90286.1"/>
    <property type="molecule type" value="Genomic_DNA"/>
</dbReference>
<reference evidence="1 2" key="1">
    <citation type="submission" date="2018-08" db="EMBL/GenBank/DDBJ databases">
        <title>Mucilaginibacter sp. MYSH2.</title>
        <authorList>
            <person name="Seo T."/>
        </authorList>
    </citation>
    <scope>NUCLEOTIDE SEQUENCE [LARGE SCALE GENOMIC DNA]</scope>
    <source>
        <strain evidence="1 2">MYSH2</strain>
    </source>
</reference>